<name>A0A8C9FVM2_PAVCR</name>
<proteinExistence type="predicted"/>
<reference evidence="1" key="2">
    <citation type="submission" date="2025-09" db="UniProtKB">
        <authorList>
            <consortium name="Ensembl"/>
        </authorList>
    </citation>
    <scope>IDENTIFICATION</scope>
</reference>
<accession>A0A8C9FVM2</accession>
<protein>
    <recommendedName>
        <fullName evidence="3">Lens epithelial protein</fullName>
    </recommendedName>
</protein>
<dbReference type="Proteomes" id="UP000694428">
    <property type="component" value="Unplaced"/>
</dbReference>
<evidence type="ECO:0000313" key="1">
    <source>
        <dbReference type="Ensembl" id="ENSPSTP00000021757.1"/>
    </source>
</evidence>
<organism evidence="1 2">
    <name type="scientific">Pavo cristatus</name>
    <name type="common">Indian peafowl</name>
    <name type="synonym">Blue peafowl</name>
    <dbReference type="NCBI Taxonomy" id="9049"/>
    <lineage>
        <taxon>Eukaryota</taxon>
        <taxon>Metazoa</taxon>
        <taxon>Chordata</taxon>
        <taxon>Craniata</taxon>
        <taxon>Vertebrata</taxon>
        <taxon>Euteleostomi</taxon>
        <taxon>Archelosauria</taxon>
        <taxon>Archosauria</taxon>
        <taxon>Dinosauria</taxon>
        <taxon>Saurischia</taxon>
        <taxon>Theropoda</taxon>
        <taxon>Coelurosauria</taxon>
        <taxon>Aves</taxon>
        <taxon>Neognathae</taxon>
        <taxon>Galloanserae</taxon>
        <taxon>Galliformes</taxon>
        <taxon>Phasianidae</taxon>
        <taxon>Phasianinae</taxon>
        <taxon>Pavo</taxon>
    </lineage>
</organism>
<evidence type="ECO:0008006" key="3">
    <source>
        <dbReference type="Google" id="ProtNLM"/>
    </source>
</evidence>
<sequence length="62" mass="6933">MRLLRTAAARPPGTVKRMAQAVALPAPSDASLGLRLGRWALRVLRECVYLLLCSWCIRELLE</sequence>
<dbReference type="AlphaFoldDB" id="A0A8C9FVM2"/>
<reference evidence="1" key="1">
    <citation type="submission" date="2025-08" db="UniProtKB">
        <authorList>
            <consortium name="Ensembl"/>
        </authorList>
    </citation>
    <scope>IDENTIFICATION</scope>
</reference>
<dbReference type="Ensembl" id="ENSPSTT00000022843.1">
    <property type="protein sequence ID" value="ENSPSTP00000021757.1"/>
    <property type="gene ID" value="ENSPSTG00000015909.1"/>
</dbReference>
<evidence type="ECO:0000313" key="2">
    <source>
        <dbReference type="Proteomes" id="UP000694428"/>
    </source>
</evidence>
<keyword evidence="2" id="KW-1185">Reference proteome</keyword>